<protein>
    <recommendedName>
        <fullName evidence="2">PPM-type phosphatase domain-containing protein</fullName>
    </recommendedName>
</protein>
<dbReference type="InterPro" id="IPR001932">
    <property type="entry name" value="PPM-type_phosphatase-like_dom"/>
</dbReference>
<reference evidence="3" key="1">
    <citation type="submission" date="2014-05" db="EMBL/GenBank/DDBJ databases">
        <title>The transcriptome of the halophilic microalga Tetraselmis sp. GSL018 isolated from the Great Salt Lake, Utah.</title>
        <authorList>
            <person name="Jinkerson R.E."/>
            <person name="D'Adamo S."/>
            <person name="Posewitz M.C."/>
        </authorList>
    </citation>
    <scope>NUCLEOTIDE SEQUENCE</scope>
    <source>
        <strain evidence="3">GSL018</strain>
    </source>
</reference>
<accession>A0A061RD69</accession>
<dbReference type="Pfam" id="PF00481">
    <property type="entry name" value="PP2C"/>
    <property type="match status" value="2"/>
</dbReference>
<feature type="region of interest" description="Disordered" evidence="1">
    <location>
        <begin position="339"/>
        <end position="389"/>
    </location>
</feature>
<evidence type="ECO:0000259" key="2">
    <source>
        <dbReference type="PROSITE" id="PS51746"/>
    </source>
</evidence>
<name>A0A061RD69_9CHLO</name>
<evidence type="ECO:0000313" key="3">
    <source>
        <dbReference type="EMBL" id="JAC68704.1"/>
    </source>
</evidence>
<dbReference type="Gene3D" id="3.60.40.10">
    <property type="entry name" value="PPM-type phosphatase domain"/>
    <property type="match status" value="1"/>
</dbReference>
<dbReference type="SMART" id="SM00332">
    <property type="entry name" value="PP2Cc"/>
    <property type="match status" value="1"/>
</dbReference>
<evidence type="ECO:0000256" key="1">
    <source>
        <dbReference type="SAM" id="MobiDB-lite"/>
    </source>
</evidence>
<dbReference type="PANTHER" id="PTHR13832">
    <property type="entry name" value="PROTEIN PHOSPHATASE 2C"/>
    <property type="match status" value="1"/>
</dbReference>
<dbReference type="InterPro" id="IPR015655">
    <property type="entry name" value="PP2C"/>
</dbReference>
<feature type="compositionally biased region" description="Low complexity" evidence="1">
    <location>
        <begin position="293"/>
        <end position="311"/>
    </location>
</feature>
<sequence length="518" mass="55014">MGNCFSTRQNTEPPPGIRKRFVERGRRKLKLGVGPVLDITAATWPANHPCEDSFCIHSSQKALLVAVFDGIGGPEAAQFCKINAWKIFQECMETTEGNPKLALVEAFHRLDDLFLHSSEPTQVKAYVGASGTWVFLDLESLTCTIASHGAGLAVQGTVQGGLNARCFEGRLLLPVSKESLRDEERLRATFPGCGSCWEEASALPLLKGLSPVARAFGLGVLKDEHLAAWHSRKSGSARALHPPPSRGAQYVVSEPHISTVELEPSGEPIVVGSGGLWQHLSPTAAAALCSAEWEPAGEASPAPGEPPSGDGDQAGAGPGGGPDAASVLVLRALSAAAAARLPRPPGGRSPPPSVEDLWAVPCAEHSPPPGSGSGGKAQKKAARSEQQTRAALHGDVTAVVISWQNPEGPLDADEIAVGIGRRRRQPFSRSAESAAARRWALVANLYRCSICLRRSLLRKWLQVAEEALSTSRQKRIAEAREAEVAAWKAEGRAIRILDDGTASPLSIDVHSRTQLKPF</sequence>
<gene>
    <name evidence="3" type="ORF">TSPGSL018_8106</name>
</gene>
<dbReference type="SUPFAM" id="SSF81606">
    <property type="entry name" value="PP2C-like"/>
    <property type="match status" value="1"/>
</dbReference>
<dbReference type="PROSITE" id="PS51746">
    <property type="entry name" value="PPM_2"/>
    <property type="match status" value="1"/>
</dbReference>
<dbReference type="InterPro" id="IPR036457">
    <property type="entry name" value="PPM-type-like_dom_sf"/>
</dbReference>
<dbReference type="PANTHER" id="PTHR13832:SF827">
    <property type="entry name" value="PROTEIN PHOSPHATASE 1L"/>
    <property type="match status" value="1"/>
</dbReference>
<proteinExistence type="predicted"/>
<dbReference type="CDD" id="cd00143">
    <property type="entry name" value="PP2Cc"/>
    <property type="match status" value="1"/>
</dbReference>
<dbReference type="EMBL" id="GBEZ01017654">
    <property type="protein sequence ID" value="JAC68704.1"/>
    <property type="molecule type" value="Transcribed_RNA"/>
</dbReference>
<organism evidence="3">
    <name type="scientific">Tetraselmis sp. GSL018</name>
    <dbReference type="NCBI Taxonomy" id="582737"/>
    <lineage>
        <taxon>Eukaryota</taxon>
        <taxon>Viridiplantae</taxon>
        <taxon>Chlorophyta</taxon>
        <taxon>core chlorophytes</taxon>
        <taxon>Chlorodendrophyceae</taxon>
        <taxon>Chlorodendrales</taxon>
        <taxon>Chlorodendraceae</taxon>
        <taxon>Tetraselmis</taxon>
    </lineage>
</organism>
<feature type="compositionally biased region" description="Pro residues" evidence="1">
    <location>
        <begin position="342"/>
        <end position="353"/>
    </location>
</feature>
<feature type="compositionally biased region" description="Gly residues" evidence="1">
    <location>
        <begin position="312"/>
        <end position="322"/>
    </location>
</feature>
<feature type="domain" description="PPM-type phosphatase" evidence="2">
    <location>
        <begin position="32"/>
        <end position="403"/>
    </location>
</feature>
<dbReference type="GO" id="GO:0004722">
    <property type="term" value="F:protein serine/threonine phosphatase activity"/>
    <property type="evidence" value="ECO:0007669"/>
    <property type="project" value="InterPro"/>
</dbReference>
<feature type="region of interest" description="Disordered" evidence="1">
    <location>
        <begin position="293"/>
        <end position="324"/>
    </location>
</feature>
<dbReference type="AlphaFoldDB" id="A0A061RD69"/>